<organism evidence="3 4">
    <name type="scientific">Olivibacter jilunii</name>
    <dbReference type="NCBI Taxonomy" id="985016"/>
    <lineage>
        <taxon>Bacteria</taxon>
        <taxon>Pseudomonadati</taxon>
        <taxon>Bacteroidota</taxon>
        <taxon>Sphingobacteriia</taxon>
        <taxon>Sphingobacteriales</taxon>
        <taxon>Sphingobacteriaceae</taxon>
        <taxon>Olivibacter</taxon>
    </lineage>
</organism>
<feature type="signal peptide" evidence="1">
    <location>
        <begin position="1"/>
        <end position="22"/>
    </location>
</feature>
<sequence length="320" mass="35718">MRPTKWLVYLSVFYMRAMVIYAQTPVILDADIDSDVDDVEALAMLHHLADDAKVSLLGLIVTSDDPYAALCASAFNTYFGRPHLPIGVLKNQVALHNHSKYTKQIAQNYPRKLQTLSTAEDATTLYRRLLASSADSSVIIITIGHLSNFSNLLASKPDEISTLSGKALAEKKVKKWVCMGGQFPEGKEANFYRPDPASTVYCVTQWSRPVTFAGWEVGEKIITGGSYLRDRLPAGSPVRQAYALYNNFKGRPSWDQVAIYVLCSDADNYFEQIGNGRCEVRPNGSNYWRSGEPSNHHFLRLRKGANLVELAKKMDDMAIK</sequence>
<protein>
    <submittedName>
        <fullName evidence="3">Nucleoside hydrolase</fullName>
    </submittedName>
</protein>
<dbReference type="Gene3D" id="3.90.245.10">
    <property type="entry name" value="Ribonucleoside hydrolase-like"/>
    <property type="match status" value="1"/>
</dbReference>
<proteinExistence type="predicted"/>
<evidence type="ECO:0000259" key="2">
    <source>
        <dbReference type="Pfam" id="PF01156"/>
    </source>
</evidence>
<dbReference type="RefSeq" id="WP_377612783.1">
    <property type="nucleotide sequence ID" value="NZ_JBHUPA010000016.1"/>
</dbReference>
<keyword evidence="3" id="KW-0378">Hydrolase</keyword>
<accession>A0ABW6B4V5</accession>
<dbReference type="GO" id="GO:0016787">
    <property type="term" value="F:hydrolase activity"/>
    <property type="evidence" value="ECO:0007669"/>
    <property type="project" value="UniProtKB-KW"/>
</dbReference>
<comment type="caution">
    <text evidence="3">The sequence shown here is derived from an EMBL/GenBank/DDBJ whole genome shotgun (WGS) entry which is preliminary data.</text>
</comment>
<evidence type="ECO:0000313" key="3">
    <source>
        <dbReference type="EMBL" id="MFD2964545.1"/>
    </source>
</evidence>
<keyword evidence="4" id="KW-1185">Reference proteome</keyword>
<dbReference type="PANTHER" id="PTHR43264:SF1">
    <property type="entry name" value="INOSINE_URIDINE-PREFERRING NUCLEOSIDE HYDROLASE DOMAIN-CONTAINING PROTEIN"/>
    <property type="match status" value="1"/>
</dbReference>
<dbReference type="EMBL" id="JBHUPA010000016">
    <property type="protein sequence ID" value="MFD2964545.1"/>
    <property type="molecule type" value="Genomic_DNA"/>
</dbReference>
<reference evidence="4" key="1">
    <citation type="journal article" date="2019" name="Int. J. Syst. Evol. Microbiol.">
        <title>The Global Catalogue of Microorganisms (GCM) 10K type strain sequencing project: providing services to taxonomists for standard genome sequencing and annotation.</title>
        <authorList>
            <consortium name="The Broad Institute Genomics Platform"/>
            <consortium name="The Broad Institute Genome Sequencing Center for Infectious Disease"/>
            <person name="Wu L."/>
            <person name="Ma J."/>
        </authorList>
    </citation>
    <scope>NUCLEOTIDE SEQUENCE [LARGE SCALE GENOMIC DNA]</scope>
    <source>
        <strain evidence="4">KCTC 23098</strain>
    </source>
</reference>
<dbReference type="Pfam" id="PF01156">
    <property type="entry name" value="IU_nuc_hydro"/>
    <property type="match status" value="1"/>
</dbReference>
<dbReference type="InterPro" id="IPR001910">
    <property type="entry name" value="Inosine/uridine_hydrolase_dom"/>
</dbReference>
<gene>
    <name evidence="3" type="ORF">ACFS6J_22280</name>
</gene>
<evidence type="ECO:0000313" key="4">
    <source>
        <dbReference type="Proteomes" id="UP001597560"/>
    </source>
</evidence>
<dbReference type="PANTHER" id="PTHR43264">
    <property type="match status" value="1"/>
</dbReference>
<dbReference type="Proteomes" id="UP001597560">
    <property type="component" value="Unassembled WGS sequence"/>
</dbReference>
<evidence type="ECO:0000256" key="1">
    <source>
        <dbReference type="SAM" id="SignalP"/>
    </source>
</evidence>
<name>A0ABW6B4V5_9SPHI</name>
<dbReference type="SUPFAM" id="SSF53590">
    <property type="entry name" value="Nucleoside hydrolase"/>
    <property type="match status" value="1"/>
</dbReference>
<feature type="domain" description="Inosine/uridine-preferring nucleoside hydrolase" evidence="2">
    <location>
        <begin position="26"/>
        <end position="280"/>
    </location>
</feature>
<dbReference type="InterPro" id="IPR036452">
    <property type="entry name" value="Ribo_hydro-like"/>
</dbReference>
<keyword evidence="1" id="KW-0732">Signal</keyword>
<feature type="chain" id="PRO_5046952426" evidence="1">
    <location>
        <begin position="23"/>
        <end position="320"/>
    </location>
</feature>